<evidence type="ECO:0000256" key="1">
    <source>
        <dbReference type="ARBA" id="ARBA00022741"/>
    </source>
</evidence>
<dbReference type="InterPro" id="IPR003439">
    <property type="entry name" value="ABC_transporter-like_ATP-bd"/>
</dbReference>
<proteinExistence type="predicted"/>
<dbReference type="GO" id="GO:0016887">
    <property type="term" value="F:ATP hydrolysis activity"/>
    <property type="evidence" value="ECO:0007669"/>
    <property type="project" value="InterPro"/>
</dbReference>
<dbReference type="OrthoDB" id="10255969at2759"/>
<organism evidence="4 5">
    <name type="scientific">Cryptotermes secundus</name>
    <dbReference type="NCBI Taxonomy" id="105785"/>
    <lineage>
        <taxon>Eukaryota</taxon>
        <taxon>Metazoa</taxon>
        <taxon>Ecdysozoa</taxon>
        <taxon>Arthropoda</taxon>
        <taxon>Hexapoda</taxon>
        <taxon>Insecta</taxon>
        <taxon>Pterygota</taxon>
        <taxon>Neoptera</taxon>
        <taxon>Polyneoptera</taxon>
        <taxon>Dictyoptera</taxon>
        <taxon>Blattodea</taxon>
        <taxon>Blattoidea</taxon>
        <taxon>Termitoidae</taxon>
        <taxon>Kalotermitidae</taxon>
        <taxon>Cryptotermitinae</taxon>
        <taxon>Cryptotermes</taxon>
    </lineage>
</organism>
<evidence type="ECO:0000313" key="4">
    <source>
        <dbReference type="EMBL" id="PNF21463.1"/>
    </source>
</evidence>
<dbReference type="GO" id="GO:0005524">
    <property type="term" value="F:ATP binding"/>
    <property type="evidence" value="ECO:0007669"/>
    <property type="project" value="UniProtKB-KW"/>
</dbReference>
<dbReference type="SMART" id="SM00382">
    <property type="entry name" value="AAA"/>
    <property type="match status" value="1"/>
</dbReference>
<sequence length="387" mass="43390">MPVEVEIDQTLALSERRSHFQSQQSTVASRRQQAVCVRRAYKHYGTKKMRHIVLEGLNMTVSKGAIYGLLGASGCGKTTLLSCIVGRRKLNSGDIWVLGGKPGSKGSGVPGPRIGYMPQELSLYVEFTIRETFLYFGWVNGMTTEEIDEKIHFLLKFLQLPSANRFVKTLSGGQQRRVSLAAALVHSPELLILDEPTVGVDPVLRQNIWEYLIDLSKTKKTTIIITTHYIDETRQANMIGLMRGGKFLAEQPPEDLLAAHMCDTLEDVFLKLSKLQNQGKRRRSSYMLEVMGPPTPEEGPSAFDTTSEISGEYGDNISLSSKDVNPVTSTEPDLPPEEGGKWGLMDYLKFLSIHRMKAVIWKDFLWMWRNVPAPSGTDNPVLPDYWP</sequence>
<dbReference type="InterPro" id="IPR027417">
    <property type="entry name" value="P-loop_NTPase"/>
</dbReference>
<evidence type="ECO:0000256" key="2">
    <source>
        <dbReference type="ARBA" id="ARBA00022840"/>
    </source>
</evidence>
<dbReference type="EMBL" id="NEVH01020342">
    <property type="protein sequence ID" value="PNF21463.1"/>
    <property type="molecule type" value="Genomic_DNA"/>
</dbReference>
<evidence type="ECO:0000259" key="3">
    <source>
        <dbReference type="PROSITE" id="PS50893"/>
    </source>
</evidence>
<dbReference type="PROSITE" id="PS50893">
    <property type="entry name" value="ABC_TRANSPORTER_2"/>
    <property type="match status" value="1"/>
</dbReference>
<dbReference type="PANTHER" id="PTHR43038:SF5">
    <property type="entry name" value="RE14039P"/>
    <property type="match status" value="1"/>
</dbReference>
<comment type="caution">
    <text evidence="4">The sequence shown here is derived from an EMBL/GenBank/DDBJ whole genome shotgun (WGS) entry which is preliminary data.</text>
</comment>
<feature type="domain" description="ABC transporter" evidence="3">
    <location>
        <begin position="35"/>
        <end position="269"/>
    </location>
</feature>
<keyword evidence="2" id="KW-0067">ATP-binding</keyword>
<dbReference type="InterPro" id="IPR003593">
    <property type="entry name" value="AAA+_ATPase"/>
</dbReference>
<reference evidence="4 5" key="1">
    <citation type="submission" date="2017-12" db="EMBL/GenBank/DDBJ databases">
        <title>Hemimetabolous genomes reveal molecular basis of termite eusociality.</title>
        <authorList>
            <person name="Harrison M.C."/>
            <person name="Jongepier E."/>
            <person name="Robertson H.M."/>
            <person name="Arning N."/>
            <person name="Bitard-Feildel T."/>
            <person name="Chao H."/>
            <person name="Childers C.P."/>
            <person name="Dinh H."/>
            <person name="Doddapaneni H."/>
            <person name="Dugan S."/>
            <person name="Gowin J."/>
            <person name="Greiner C."/>
            <person name="Han Y."/>
            <person name="Hu H."/>
            <person name="Hughes D.S.T."/>
            <person name="Huylmans A.-K."/>
            <person name="Kemena C."/>
            <person name="Kremer L.P.M."/>
            <person name="Lee S.L."/>
            <person name="Lopez-Ezquerra A."/>
            <person name="Mallet L."/>
            <person name="Monroy-Kuhn J.M."/>
            <person name="Moser A."/>
            <person name="Murali S.C."/>
            <person name="Muzny D.M."/>
            <person name="Otani S."/>
            <person name="Piulachs M.-D."/>
            <person name="Poelchau M."/>
            <person name="Qu J."/>
            <person name="Schaub F."/>
            <person name="Wada-Katsumata A."/>
            <person name="Worley K.C."/>
            <person name="Xie Q."/>
            <person name="Ylla G."/>
            <person name="Poulsen M."/>
            <person name="Gibbs R.A."/>
            <person name="Schal C."/>
            <person name="Richards S."/>
            <person name="Belles X."/>
            <person name="Korb J."/>
            <person name="Bornberg-Bauer E."/>
        </authorList>
    </citation>
    <scope>NUCLEOTIDE SEQUENCE [LARGE SCALE GENOMIC DNA]</scope>
    <source>
        <tissue evidence="4">Whole body</tissue>
    </source>
</reference>
<dbReference type="PANTHER" id="PTHR43038">
    <property type="entry name" value="ATP-BINDING CASSETTE, SUB-FAMILY H, MEMBER 1"/>
    <property type="match status" value="1"/>
</dbReference>
<dbReference type="Proteomes" id="UP000235965">
    <property type="component" value="Unassembled WGS sequence"/>
</dbReference>
<dbReference type="PROSITE" id="PS00211">
    <property type="entry name" value="ABC_TRANSPORTER_1"/>
    <property type="match status" value="1"/>
</dbReference>
<keyword evidence="5" id="KW-1185">Reference proteome</keyword>
<gene>
    <name evidence="4" type="ORF">B7P43_G13523</name>
</gene>
<protein>
    <recommendedName>
        <fullName evidence="3">ABC transporter domain-containing protein</fullName>
    </recommendedName>
</protein>
<accession>A0A2J7PYQ1</accession>
<dbReference type="Gene3D" id="3.40.50.300">
    <property type="entry name" value="P-loop containing nucleotide triphosphate hydrolases"/>
    <property type="match status" value="1"/>
</dbReference>
<dbReference type="SUPFAM" id="SSF52540">
    <property type="entry name" value="P-loop containing nucleoside triphosphate hydrolases"/>
    <property type="match status" value="1"/>
</dbReference>
<keyword evidence="1" id="KW-0547">Nucleotide-binding</keyword>
<dbReference type="Pfam" id="PF00005">
    <property type="entry name" value="ABC_tran"/>
    <property type="match status" value="1"/>
</dbReference>
<dbReference type="AlphaFoldDB" id="A0A2J7PYQ1"/>
<evidence type="ECO:0000313" key="5">
    <source>
        <dbReference type="Proteomes" id="UP000235965"/>
    </source>
</evidence>
<dbReference type="InterPro" id="IPR017871">
    <property type="entry name" value="ABC_transporter-like_CS"/>
</dbReference>
<name>A0A2J7PYQ1_9NEOP</name>